<gene>
    <name evidence="3" type="ORF">ACG00Y_20520</name>
</gene>
<keyword evidence="1" id="KW-0732">Signal</keyword>
<evidence type="ECO:0000313" key="4">
    <source>
        <dbReference type="Proteomes" id="UP001606210"/>
    </source>
</evidence>
<feature type="domain" description="DUF4394" evidence="2">
    <location>
        <begin position="47"/>
        <end position="292"/>
    </location>
</feature>
<feature type="signal peptide" evidence="1">
    <location>
        <begin position="1"/>
        <end position="26"/>
    </location>
</feature>
<accession>A0ABW7F951</accession>
<dbReference type="EMBL" id="JBIGHV010000008">
    <property type="protein sequence ID" value="MFG6432315.1"/>
    <property type="molecule type" value="Genomic_DNA"/>
</dbReference>
<evidence type="ECO:0000256" key="1">
    <source>
        <dbReference type="SAM" id="SignalP"/>
    </source>
</evidence>
<evidence type="ECO:0000259" key="2">
    <source>
        <dbReference type="Pfam" id="PF14339"/>
    </source>
</evidence>
<evidence type="ECO:0000313" key="3">
    <source>
        <dbReference type="EMBL" id="MFG6432315.1"/>
    </source>
</evidence>
<organism evidence="3 4">
    <name type="scientific">Pelomonas parva</name>
    <dbReference type="NCBI Taxonomy" id="3299032"/>
    <lineage>
        <taxon>Bacteria</taxon>
        <taxon>Pseudomonadati</taxon>
        <taxon>Pseudomonadota</taxon>
        <taxon>Betaproteobacteria</taxon>
        <taxon>Burkholderiales</taxon>
        <taxon>Sphaerotilaceae</taxon>
        <taxon>Roseateles</taxon>
    </lineage>
</organism>
<dbReference type="Pfam" id="PF14339">
    <property type="entry name" value="DUF4394"/>
    <property type="match status" value="1"/>
</dbReference>
<feature type="chain" id="PRO_5046598697" evidence="1">
    <location>
        <begin position="27"/>
        <end position="295"/>
    </location>
</feature>
<sequence length="295" mass="30163">MTTASFQRASLAAVLLASLAACSTMAPEPEGDMRDERAVAVTASNKLLKFNAGRPGRILATVNITGLQAGETLLGIDYRVSKEQLYALGSTGRLYTVDDETGAATVVGSPFAVKLEGTQFGFDFNPAVDRIRVVSNTGQNLRLHPDTGAVVDGNATLDGVQTDGKLAYAAGDTNAGKSPVVVGAAYSYNKADPKITTNFALDATTGALVTQGTREGVAPAVSPNTGQLMTVGALGMAFTNAAFDIQALSDVAFAALNSDGAAASRWVTIDLKTGAARSLGTVGGGERVVGMALEP</sequence>
<comment type="caution">
    <text evidence="3">The sequence shown here is derived from an EMBL/GenBank/DDBJ whole genome shotgun (WGS) entry which is preliminary data.</text>
</comment>
<proteinExistence type="predicted"/>
<keyword evidence="4" id="KW-1185">Reference proteome</keyword>
<dbReference type="SUPFAM" id="SSF75011">
    <property type="entry name" value="3-carboxy-cis,cis-mucoante lactonizing enzyme"/>
    <property type="match status" value="1"/>
</dbReference>
<name>A0ABW7F951_9BURK</name>
<protein>
    <submittedName>
        <fullName evidence="3">DUF4394 domain-containing protein</fullName>
    </submittedName>
</protein>
<reference evidence="3 4" key="1">
    <citation type="submission" date="2024-08" db="EMBL/GenBank/DDBJ databases">
        <authorList>
            <person name="Lu H."/>
        </authorList>
    </citation>
    <scope>NUCLEOTIDE SEQUENCE [LARGE SCALE GENOMIC DNA]</scope>
    <source>
        <strain evidence="3 4">LYH14W</strain>
    </source>
</reference>
<dbReference type="Proteomes" id="UP001606210">
    <property type="component" value="Unassembled WGS sequence"/>
</dbReference>
<dbReference type="RefSeq" id="WP_394482083.1">
    <property type="nucleotide sequence ID" value="NZ_JBIGHV010000008.1"/>
</dbReference>
<dbReference type="InterPro" id="IPR025507">
    <property type="entry name" value="DUF4394"/>
</dbReference>